<dbReference type="InterPro" id="IPR036291">
    <property type="entry name" value="NAD(P)-bd_dom_sf"/>
</dbReference>
<dbReference type="Pfam" id="PF08546">
    <property type="entry name" value="ApbA_C"/>
    <property type="match status" value="1"/>
</dbReference>
<dbReference type="Proteomes" id="UP001168694">
    <property type="component" value="Unassembled WGS sequence"/>
</dbReference>
<keyword evidence="8" id="KW-1185">Reference proteome</keyword>
<dbReference type="SUPFAM" id="SSF51735">
    <property type="entry name" value="NAD(P)-binding Rossmann-fold domains"/>
    <property type="match status" value="1"/>
</dbReference>
<organism evidence="7 8">
    <name type="scientific">Fictibacillus terranigra</name>
    <dbReference type="NCBI Taxonomy" id="3058424"/>
    <lineage>
        <taxon>Bacteria</taxon>
        <taxon>Bacillati</taxon>
        <taxon>Bacillota</taxon>
        <taxon>Bacilli</taxon>
        <taxon>Bacillales</taxon>
        <taxon>Fictibacillaceae</taxon>
        <taxon>Fictibacillus</taxon>
    </lineage>
</organism>
<protein>
    <recommendedName>
        <fullName evidence="4">2-dehydropantoate 2-reductase</fullName>
        <ecNumber evidence="4">1.1.1.169</ecNumber>
    </recommendedName>
    <alternativeName>
        <fullName evidence="4">Ketopantoate reductase</fullName>
    </alternativeName>
</protein>
<dbReference type="Pfam" id="PF02558">
    <property type="entry name" value="ApbA"/>
    <property type="match status" value="1"/>
</dbReference>
<gene>
    <name evidence="7" type="ORF">QYF49_00625</name>
</gene>
<evidence type="ECO:0000256" key="4">
    <source>
        <dbReference type="RuleBase" id="RU362068"/>
    </source>
</evidence>
<comment type="pathway">
    <text evidence="4">Cofactor biosynthesis; (R)-pantothenate biosynthesis; (R)-pantoate from 3-methyl-2-oxobutanoate: step 2/2.</text>
</comment>
<evidence type="ECO:0000256" key="2">
    <source>
        <dbReference type="ARBA" id="ARBA00022857"/>
    </source>
</evidence>
<evidence type="ECO:0000313" key="8">
    <source>
        <dbReference type="Proteomes" id="UP001168694"/>
    </source>
</evidence>
<dbReference type="EC" id="1.1.1.169" evidence="4"/>
<dbReference type="InterPro" id="IPR003710">
    <property type="entry name" value="ApbA"/>
</dbReference>
<name>A0ABT8E0U3_9BACL</name>
<feature type="domain" description="Ketopantoate reductase C-terminal" evidence="6">
    <location>
        <begin position="178"/>
        <end position="300"/>
    </location>
</feature>
<dbReference type="InterPro" id="IPR013328">
    <property type="entry name" value="6PGD_dom2"/>
</dbReference>
<evidence type="ECO:0000259" key="6">
    <source>
        <dbReference type="Pfam" id="PF08546"/>
    </source>
</evidence>
<reference evidence="7" key="1">
    <citation type="submission" date="2023-06" db="EMBL/GenBank/DDBJ databases">
        <title>Draft Genome Sequences of Representative Paenibacillus Polymyxa, Bacillus cereus, Fictibacillus sp., and Brevibacillus agri Strains Isolated from Amazonian Dark Earth.</title>
        <authorList>
            <person name="Pellegrinetti T.A."/>
            <person name="Cunha I.C.M."/>
            <person name="Chaves M.G."/>
            <person name="Freitas A.S."/>
            <person name="Silva A.V.R."/>
            <person name="Tsai S.M."/>
            <person name="Mendes L.W."/>
        </authorList>
    </citation>
    <scope>NUCLEOTIDE SEQUENCE</scope>
    <source>
        <strain evidence="7">CENA-BCM004</strain>
    </source>
</reference>
<dbReference type="SUPFAM" id="SSF48179">
    <property type="entry name" value="6-phosphogluconate dehydrogenase C-terminal domain-like"/>
    <property type="match status" value="1"/>
</dbReference>
<comment type="caution">
    <text evidence="7">The sequence shown here is derived from an EMBL/GenBank/DDBJ whole genome shotgun (WGS) entry which is preliminary data.</text>
</comment>
<comment type="function">
    <text evidence="4">Catalyzes the NADPH-dependent reduction of ketopantoate into pantoic acid.</text>
</comment>
<dbReference type="EMBL" id="JAUHLN010000001">
    <property type="protein sequence ID" value="MDN4071534.1"/>
    <property type="molecule type" value="Genomic_DNA"/>
</dbReference>
<dbReference type="InterPro" id="IPR008927">
    <property type="entry name" value="6-PGluconate_DH-like_C_sf"/>
</dbReference>
<keyword evidence="4" id="KW-0566">Pantothenate biosynthesis</keyword>
<keyword evidence="2 4" id="KW-0521">NADP</keyword>
<dbReference type="RefSeq" id="WP_290397707.1">
    <property type="nucleotide sequence ID" value="NZ_JAUHLN010000001.1"/>
</dbReference>
<dbReference type="InterPro" id="IPR051402">
    <property type="entry name" value="KPR-Related"/>
</dbReference>
<evidence type="ECO:0000313" key="7">
    <source>
        <dbReference type="EMBL" id="MDN4071534.1"/>
    </source>
</evidence>
<feature type="domain" description="Ketopantoate reductase N-terminal" evidence="5">
    <location>
        <begin position="3"/>
        <end position="151"/>
    </location>
</feature>
<accession>A0ABT8E0U3</accession>
<dbReference type="InterPro" id="IPR013332">
    <property type="entry name" value="KPR_N"/>
</dbReference>
<dbReference type="PANTHER" id="PTHR21708">
    <property type="entry name" value="PROBABLE 2-DEHYDROPANTOATE 2-REDUCTASE"/>
    <property type="match status" value="1"/>
</dbReference>
<dbReference type="InterPro" id="IPR013752">
    <property type="entry name" value="KPA_reductase"/>
</dbReference>
<keyword evidence="3 4" id="KW-0560">Oxidoreductase</keyword>
<sequence length="312" mass="34788">MKVVVFGAGALGVYFGGRWLQAGHQVSFLVREKRKKEIEEHGLYIHSVQGDYRLNEPDLILRPEEVESCDLVLLSVKGYHLEEALPILKQLVEKGARILPLLNGIEHIYKLQDELGEEAVIGGLAFIIATLDEKGHVVHTSVQHDIVFGPLAASQQKMCDSLSRMMDASNMNALLSSDMLKSLWQKYMFITAFSGVTTAANLPIGKIREQGETIKLFRAVLTEMKNLANAFHVRLEEQDIEETMAKMEGLAYESTSSMHQDRRKGLRLEVDHLQGGALRLAAQCKLKLPYIETLHALIKPFEEGAVSVGAKL</sequence>
<dbReference type="Gene3D" id="3.40.50.720">
    <property type="entry name" value="NAD(P)-binding Rossmann-like Domain"/>
    <property type="match status" value="1"/>
</dbReference>
<comment type="catalytic activity">
    <reaction evidence="4">
        <text>(R)-pantoate + NADP(+) = 2-dehydropantoate + NADPH + H(+)</text>
        <dbReference type="Rhea" id="RHEA:16233"/>
        <dbReference type="ChEBI" id="CHEBI:11561"/>
        <dbReference type="ChEBI" id="CHEBI:15378"/>
        <dbReference type="ChEBI" id="CHEBI:15980"/>
        <dbReference type="ChEBI" id="CHEBI:57783"/>
        <dbReference type="ChEBI" id="CHEBI:58349"/>
        <dbReference type="EC" id="1.1.1.169"/>
    </reaction>
</comment>
<evidence type="ECO:0000256" key="3">
    <source>
        <dbReference type="ARBA" id="ARBA00023002"/>
    </source>
</evidence>
<evidence type="ECO:0000256" key="1">
    <source>
        <dbReference type="ARBA" id="ARBA00007870"/>
    </source>
</evidence>
<dbReference type="Gene3D" id="1.10.1040.10">
    <property type="entry name" value="N-(1-d-carboxylethyl)-l-norvaline Dehydrogenase, domain 2"/>
    <property type="match status" value="1"/>
</dbReference>
<comment type="similarity">
    <text evidence="1 4">Belongs to the ketopantoate reductase family.</text>
</comment>
<evidence type="ECO:0000259" key="5">
    <source>
        <dbReference type="Pfam" id="PF02558"/>
    </source>
</evidence>
<proteinExistence type="inferred from homology"/>
<dbReference type="PANTHER" id="PTHR21708:SF26">
    <property type="entry name" value="2-DEHYDROPANTOATE 2-REDUCTASE"/>
    <property type="match status" value="1"/>
</dbReference>
<dbReference type="NCBIfam" id="TIGR00745">
    <property type="entry name" value="apbA_panE"/>
    <property type="match status" value="1"/>
</dbReference>